<proteinExistence type="predicted"/>
<evidence type="ECO:0000313" key="2">
    <source>
        <dbReference type="EMBL" id="KAF9064246.1"/>
    </source>
</evidence>
<evidence type="ECO:0000256" key="1">
    <source>
        <dbReference type="SAM" id="MobiDB-lite"/>
    </source>
</evidence>
<dbReference type="Pfam" id="PF16850">
    <property type="entry name" value="Inhibitor_I66"/>
    <property type="match status" value="1"/>
</dbReference>
<organism evidence="2 3">
    <name type="scientific">Rhodocollybia butyracea</name>
    <dbReference type="NCBI Taxonomy" id="206335"/>
    <lineage>
        <taxon>Eukaryota</taxon>
        <taxon>Fungi</taxon>
        <taxon>Dikarya</taxon>
        <taxon>Basidiomycota</taxon>
        <taxon>Agaricomycotina</taxon>
        <taxon>Agaricomycetes</taxon>
        <taxon>Agaricomycetidae</taxon>
        <taxon>Agaricales</taxon>
        <taxon>Marasmiineae</taxon>
        <taxon>Omphalotaceae</taxon>
        <taxon>Rhodocollybia</taxon>
    </lineage>
</organism>
<comment type="caution">
    <text evidence="2">The sequence shown here is derived from an EMBL/GenBank/DDBJ whole genome shotgun (WGS) entry which is preliminary data.</text>
</comment>
<dbReference type="GO" id="GO:0004867">
    <property type="term" value="F:serine-type endopeptidase inhibitor activity"/>
    <property type="evidence" value="ECO:0007669"/>
    <property type="project" value="InterPro"/>
</dbReference>
<protein>
    <submittedName>
        <fullName evidence="2">Uncharacterized protein</fullName>
    </submittedName>
</protein>
<dbReference type="OrthoDB" id="2668679at2759"/>
<reference evidence="2" key="1">
    <citation type="submission" date="2020-11" db="EMBL/GenBank/DDBJ databases">
        <authorList>
            <consortium name="DOE Joint Genome Institute"/>
            <person name="Ahrendt S."/>
            <person name="Riley R."/>
            <person name="Andreopoulos W."/>
            <person name="Labutti K."/>
            <person name="Pangilinan J."/>
            <person name="Ruiz-Duenas F.J."/>
            <person name="Barrasa J.M."/>
            <person name="Sanchez-Garcia M."/>
            <person name="Camarero S."/>
            <person name="Miyauchi S."/>
            <person name="Serrano A."/>
            <person name="Linde D."/>
            <person name="Babiker R."/>
            <person name="Drula E."/>
            <person name="Ayuso-Fernandez I."/>
            <person name="Pacheco R."/>
            <person name="Padilla G."/>
            <person name="Ferreira P."/>
            <person name="Barriuso J."/>
            <person name="Kellner H."/>
            <person name="Castanera R."/>
            <person name="Alfaro M."/>
            <person name="Ramirez L."/>
            <person name="Pisabarro A.G."/>
            <person name="Kuo A."/>
            <person name="Tritt A."/>
            <person name="Lipzen A."/>
            <person name="He G."/>
            <person name="Yan M."/>
            <person name="Ng V."/>
            <person name="Cullen D."/>
            <person name="Martin F."/>
            <person name="Rosso M.-N."/>
            <person name="Henrissat B."/>
            <person name="Hibbett D."/>
            <person name="Martinez A.T."/>
            <person name="Grigoriev I.V."/>
        </authorList>
    </citation>
    <scope>NUCLEOTIDE SEQUENCE</scope>
    <source>
        <strain evidence="2">AH 40177</strain>
    </source>
</reference>
<dbReference type="Gene3D" id="2.80.10.50">
    <property type="match status" value="1"/>
</dbReference>
<dbReference type="AlphaFoldDB" id="A0A9P5U2T2"/>
<feature type="region of interest" description="Disordered" evidence="1">
    <location>
        <begin position="84"/>
        <end position="115"/>
    </location>
</feature>
<evidence type="ECO:0000313" key="3">
    <source>
        <dbReference type="Proteomes" id="UP000772434"/>
    </source>
</evidence>
<sequence length="127" mass="14259">MSISILESGLYTITSLSGEVTRTPEGTYRLSTLGYAYTGAGSGLGPEEVFVTINEEQNREWIFTSFQNQGRDLYAIELADRSKAWTTENPNPEEQSRINTEPLRTTKSLPPQATPPQLFQVRRVLMD</sequence>
<dbReference type="EMBL" id="JADNRY010000128">
    <property type="protein sequence ID" value="KAF9064246.1"/>
    <property type="molecule type" value="Genomic_DNA"/>
</dbReference>
<keyword evidence="3" id="KW-1185">Reference proteome</keyword>
<dbReference type="InterPro" id="IPR031755">
    <property type="entry name" value="Inhibitor_I66"/>
</dbReference>
<accession>A0A9P5U2T2</accession>
<name>A0A9P5U2T2_9AGAR</name>
<gene>
    <name evidence="2" type="ORF">BDP27DRAFT_1333892</name>
</gene>
<dbReference type="Proteomes" id="UP000772434">
    <property type="component" value="Unassembled WGS sequence"/>
</dbReference>